<dbReference type="PANTHER" id="PTHR30012">
    <property type="entry name" value="GENERAL SECRETION PATHWAY PROTEIN"/>
    <property type="match status" value="1"/>
</dbReference>
<accession>A0AB39UVG9</accession>
<gene>
    <name evidence="10" type="ORF">AAIA72_14335</name>
</gene>
<dbReference type="PRINTS" id="PR00812">
    <property type="entry name" value="BCTERIALGSPF"/>
</dbReference>
<dbReference type="InterPro" id="IPR018076">
    <property type="entry name" value="T2SS_GspF_dom"/>
</dbReference>
<dbReference type="Pfam" id="PF00482">
    <property type="entry name" value="T2SSF"/>
    <property type="match status" value="2"/>
</dbReference>
<evidence type="ECO:0000313" key="10">
    <source>
        <dbReference type="EMBL" id="XDT71958.1"/>
    </source>
</evidence>
<sequence length="409" mass="45321">MATFRYKGRDSQGALVEGRQEANSADALASVLLGQGITPVQIEAVEETAAEKAGALNIRLFRPKVTLDELIIFCRQMYALNKAGIPIIRAMRGLAESTRSEALAETLNDVTRRLESGVNLATSMRAHPEVFSDLFVAMIHVGENTGQLEEAFRQLAENLELERETRKRVKQAVRYPIMVIVALFVALMIVNYWVIPAFAGVFAKLGADLPLPTKILIASSNFFIHYGWLVGIVLVATGYGLYRWVKTPRGRYLWDRQRLRLPVLGPLFELVALSRFARNFAMMLRSGMPIIHALSLVADAVNNAYVGEAIRNMRSGIERGDTLLRTANQTGMFSPLVLQMLAVGEETGQIDGLLLEVADFYDEEVDYALKRLSESIEPILLVFMGILVLILALGVFLPIWNLGQAALGK</sequence>
<feature type="transmembrane region" description="Helical" evidence="8">
    <location>
        <begin position="175"/>
        <end position="203"/>
    </location>
</feature>
<feature type="transmembrane region" description="Helical" evidence="8">
    <location>
        <begin position="223"/>
        <end position="242"/>
    </location>
</feature>
<keyword evidence="4" id="KW-0997">Cell inner membrane</keyword>
<keyword evidence="5 8" id="KW-0812">Transmembrane</keyword>
<comment type="subcellular location">
    <subcellularLocation>
        <location evidence="1">Cell inner membrane</location>
        <topology evidence="1">Multi-pass membrane protein</topology>
    </subcellularLocation>
</comment>
<comment type="similarity">
    <text evidence="2">Belongs to the GSP F family.</text>
</comment>
<name>A0AB39UVG9_9GAMM</name>
<dbReference type="FunFam" id="1.20.81.30:FF:000001">
    <property type="entry name" value="Type II secretion system protein F"/>
    <property type="match status" value="2"/>
</dbReference>
<dbReference type="GO" id="GO:0015628">
    <property type="term" value="P:protein secretion by the type II secretion system"/>
    <property type="evidence" value="ECO:0007669"/>
    <property type="project" value="TreeGrafter"/>
</dbReference>
<feature type="domain" description="Type II secretion system protein GspF" evidence="9">
    <location>
        <begin position="73"/>
        <end position="196"/>
    </location>
</feature>
<keyword evidence="6 8" id="KW-1133">Transmembrane helix</keyword>
<evidence type="ECO:0000256" key="7">
    <source>
        <dbReference type="ARBA" id="ARBA00023136"/>
    </source>
</evidence>
<evidence type="ECO:0000256" key="3">
    <source>
        <dbReference type="ARBA" id="ARBA00022475"/>
    </source>
</evidence>
<keyword evidence="3" id="KW-1003">Cell membrane</keyword>
<organism evidence="10">
    <name type="scientific">Thermohahella caldifontis</name>
    <dbReference type="NCBI Taxonomy" id="3142973"/>
    <lineage>
        <taxon>Bacteria</taxon>
        <taxon>Pseudomonadati</taxon>
        <taxon>Pseudomonadota</taxon>
        <taxon>Gammaproteobacteria</taxon>
        <taxon>Oceanospirillales</taxon>
        <taxon>Hahellaceae</taxon>
        <taxon>Thermohahella</taxon>
    </lineage>
</organism>
<evidence type="ECO:0000256" key="1">
    <source>
        <dbReference type="ARBA" id="ARBA00004429"/>
    </source>
</evidence>
<evidence type="ECO:0000259" key="9">
    <source>
        <dbReference type="Pfam" id="PF00482"/>
    </source>
</evidence>
<feature type="domain" description="Type II secretion system protein GspF" evidence="9">
    <location>
        <begin position="276"/>
        <end position="398"/>
    </location>
</feature>
<evidence type="ECO:0000256" key="6">
    <source>
        <dbReference type="ARBA" id="ARBA00022989"/>
    </source>
</evidence>
<feature type="transmembrane region" description="Helical" evidence="8">
    <location>
        <begin position="379"/>
        <end position="400"/>
    </location>
</feature>
<dbReference type="KEGG" id="tcd:AAIA72_14335"/>
<dbReference type="InterPro" id="IPR042094">
    <property type="entry name" value="T2SS_GspF_sf"/>
</dbReference>
<dbReference type="Gene3D" id="1.20.81.30">
    <property type="entry name" value="Type II secretion system (T2SS), domain F"/>
    <property type="match status" value="2"/>
</dbReference>
<keyword evidence="7 8" id="KW-0472">Membrane</keyword>
<proteinExistence type="inferred from homology"/>
<dbReference type="RefSeq" id="WP_369600979.1">
    <property type="nucleotide sequence ID" value="NZ_CP154858.1"/>
</dbReference>
<dbReference type="AlphaFoldDB" id="A0AB39UVG9"/>
<evidence type="ECO:0000256" key="8">
    <source>
        <dbReference type="SAM" id="Phobius"/>
    </source>
</evidence>
<evidence type="ECO:0000256" key="2">
    <source>
        <dbReference type="ARBA" id="ARBA00005745"/>
    </source>
</evidence>
<reference evidence="10" key="1">
    <citation type="submission" date="2024-05" db="EMBL/GenBank/DDBJ databases">
        <title>Genome sequencing of novel strain.</title>
        <authorList>
            <person name="Ganbat D."/>
            <person name="Ganbat S."/>
            <person name="Lee S.-J."/>
        </authorList>
    </citation>
    <scope>NUCLEOTIDE SEQUENCE</scope>
    <source>
        <strain evidence="10">SMD15-11</strain>
    </source>
</reference>
<dbReference type="GO" id="GO:0005886">
    <property type="term" value="C:plasma membrane"/>
    <property type="evidence" value="ECO:0007669"/>
    <property type="project" value="UniProtKB-SubCell"/>
</dbReference>
<dbReference type="PANTHER" id="PTHR30012:SF4">
    <property type="entry name" value="MSHA BIOGENESIS PROTEIN MSHG"/>
    <property type="match status" value="1"/>
</dbReference>
<evidence type="ECO:0000256" key="4">
    <source>
        <dbReference type="ARBA" id="ARBA00022519"/>
    </source>
</evidence>
<evidence type="ECO:0000256" key="5">
    <source>
        <dbReference type="ARBA" id="ARBA00022692"/>
    </source>
</evidence>
<dbReference type="EMBL" id="CP154858">
    <property type="protein sequence ID" value="XDT71958.1"/>
    <property type="molecule type" value="Genomic_DNA"/>
</dbReference>
<protein>
    <submittedName>
        <fullName evidence="10">Type II secretion system F family protein</fullName>
    </submittedName>
</protein>
<dbReference type="InterPro" id="IPR003004">
    <property type="entry name" value="GspF/PilC"/>
</dbReference>